<evidence type="ECO:0000313" key="1">
    <source>
        <dbReference type="EMBL" id="KAK3779091.1"/>
    </source>
</evidence>
<keyword evidence="2" id="KW-1185">Reference proteome</keyword>
<protein>
    <submittedName>
        <fullName evidence="1">Uncharacterized protein</fullName>
    </submittedName>
</protein>
<proteinExistence type="predicted"/>
<reference evidence="1" key="1">
    <citation type="journal article" date="2023" name="G3 (Bethesda)">
        <title>A reference genome for the long-term kleptoplast-retaining sea slug Elysia crispata morphotype clarki.</title>
        <authorList>
            <person name="Eastman K.E."/>
            <person name="Pendleton A.L."/>
            <person name="Shaikh M.A."/>
            <person name="Suttiyut T."/>
            <person name="Ogas R."/>
            <person name="Tomko P."/>
            <person name="Gavelis G."/>
            <person name="Widhalm J.R."/>
            <person name="Wisecaver J.H."/>
        </authorList>
    </citation>
    <scope>NUCLEOTIDE SEQUENCE</scope>
    <source>
        <strain evidence="1">ECLA1</strain>
    </source>
</reference>
<accession>A0AAE1A1T3</accession>
<comment type="caution">
    <text evidence="1">The sequence shown here is derived from an EMBL/GenBank/DDBJ whole genome shotgun (WGS) entry which is preliminary data.</text>
</comment>
<dbReference type="EMBL" id="JAWDGP010002879">
    <property type="protein sequence ID" value="KAK3779091.1"/>
    <property type="molecule type" value="Genomic_DNA"/>
</dbReference>
<name>A0AAE1A1T3_9GAST</name>
<sequence>MRKYVKAGLDYWSSYWVDKIQISLPRCGSRIVVLIYNVQTRKWDVFDMRSRLAVVQLHILQYP</sequence>
<dbReference type="AlphaFoldDB" id="A0AAE1A1T3"/>
<organism evidence="1 2">
    <name type="scientific">Elysia crispata</name>
    <name type="common">lettuce slug</name>
    <dbReference type="NCBI Taxonomy" id="231223"/>
    <lineage>
        <taxon>Eukaryota</taxon>
        <taxon>Metazoa</taxon>
        <taxon>Spiralia</taxon>
        <taxon>Lophotrochozoa</taxon>
        <taxon>Mollusca</taxon>
        <taxon>Gastropoda</taxon>
        <taxon>Heterobranchia</taxon>
        <taxon>Euthyneura</taxon>
        <taxon>Panpulmonata</taxon>
        <taxon>Sacoglossa</taxon>
        <taxon>Placobranchoidea</taxon>
        <taxon>Plakobranchidae</taxon>
        <taxon>Elysia</taxon>
    </lineage>
</organism>
<evidence type="ECO:0000313" key="2">
    <source>
        <dbReference type="Proteomes" id="UP001283361"/>
    </source>
</evidence>
<gene>
    <name evidence="1" type="ORF">RRG08_011116</name>
</gene>
<dbReference type="Proteomes" id="UP001283361">
    <property type="component" value="Unassembled WGS sequence"/>
</dbReference>